<evidence type="ECO:0000313" key="3">
    <source>
        <dbReference type="Proteomes" id="UP001305779"/>
    </source>
</evidence>
<dbReference type="InterPro" id="IPR003718">
    <property type="entry name" value="OsmC/Ohr_fam"/>
</dbReference>
<accession>A0ABR0EZN3</accession>
<dbReference type="SUPFAM" id="SSF82784">
    <property type="entry name" value="OsmC-like"/>
    <property type="match status" value="1"/>
</dbReference>
<dbReference type="InterPro" id="IPR015946">
    <property type="entry name" value="KH_dom-like_a/b"/>
</dbReference>
<dbReference type="Gene3D" id="2.20.25.10">
    <property type="match status" value="1"/>
</dbReference>
<dbReference type="NCBIfam" id="TIGR03561">
    <property type="entry name" value="organ_hyd_perox"/>
    <property type="match status" value="1"/>
</dbReference>
<proteinExistence type="inferred from homology"/>
<sequence>MASVRAFRPILRTTPRLATITPPTKRFLNAASAPALATSHAKATGGRQGKVHSDHFDLELGMPKSLGGDGSKTNPEELFAAGYGACFQGAMGATAPTLGIKLPAKPEDCTVDCTAHLIGDLKQLDLGIRVDMHVWAKGMKKEDLQKLVDRTKEVCPYSVATKGNVVTNVSVEVA</sequence>
<dbReference type="PANTHER" id="PTHR33797:SF2">
    <property type="entry name" value="ORGANIC HYDROPEROXIDE RESISTANCE PROTEIN-LIKE"/>
    <property type="match status" value="1"/>
</dbReference>
<dbReference type="Gene3D" id="3.30.300.20">
    <property type="match status" value="1"/>
</dbReference>
<evidence type="ECO:0000313" key="2">
    <source>
        <dbReference type="EMBL" id="KAK4506556.1"/>
    </source>
</evidence>
<evidence type="ECO:0000256" key="1">
    <source>
        <dbReference type="ARBA" id="ARBA00007378"/>
    </source>
</evidence>
<protein>
    <recommendedName>
        <fullName evidence="4">Organic hydroperoxide resistance protein</fullName>
    </recommendedName>
</protein>
<dbReference type="InterPro" id="IPR036102">
    <property type="entry name" value="OsmC/Ohrsf"/>
</dbReference>
<organism evidence="2 3">
    <name type="scientific">Zasmidium cellare</name>
    <name type="common">Wine cellar mold</name>
    <name type="synonym">Racodium cellare</name>
    <dbReference type="NCBI Taxonomy" id="395010"/>
    <lineage>
        <taxon>Eukaryota</taxon>
        <taxon>Fungi</taxon>
        <taxon>Dikarya</taxon>
        <taxon>Ascomycota</taxon>
        <taxon>Pezizomycotina</taxon>
        <taxon>Dothideomycetes</taxon>
        <taxon>Dothideomycetidae</taxon>
        <taxon>Mycosphaerellales</taxon>
        <taxon>Mycosphaerellaceae</taxon>
        <taxon>Zasmidium</taxon>
    </lineage>
</organism>
<comment type="similarity">
    <text evidence="1">Belongs to the OsmC/Ohr family.</text>
</comment>
<comment type="caution">
    <text evidence="2">The sequence shown here is derived from an EMBL/GenBank/DDBJ whole genome shotgun (WGS) entry which is preliminary data.</text>
</comment>
<dbReference type="Pfam" id="PF02566">
    <property type="entry name" value="OsmC"/>
    <property type="match status" value="1"/>
</dbReference>
<name>A0ABR0EZN3_ZASCE</name>
<evidence type="ECO:0008006" key="4">
    <source>
        <dbReference type="Google" id="ProtNLM"/>
    </source>
</evidence>
<keyword evidence="3" id="KW-1185">Reference proteome</keyword>
<dbReference type="EMBL" id="JAXOVC010000001">
    <property type="protein sequence ID" value="KAK4506556.1"/>
    <property type="molecule type" value="Genomic_DNA"/>
</dbReference>
<dbReference type="Proteomes" id="UP001305779">
    <property type="component" value="Unassembled WGS sequence"/>
</dbReference>
<dbReference type="InterPro" id="IPR019953">
    <property type="entry name" value="OHR"/>
</dbReference>
<dbReference type="PANTHER" id="PTHR33797">
    <property type="entry name" value="ORGANIC HYDROPEROXIDE RESISTANCE PROTEIN-LIKE"/>
    <property type="match status" value="1"/>
</dbReference>
<gene>
    <name evidence="2" type="ORF">PRZ48_000288</name>
</gene>
<reference evidence="2 3" key="1">
    <citation type="journal article" date="2023" name="G3 (Bethesda)">
        <title>A chromosome-level genome assembly of Zasmidium syzygii isolated from banana leaves.</title>
        <authorList>
            <person name="van Westerhoven A.C."/>
            <person name="Mehrabi R."/>
            <person name="Talebi R."/>
            <person name="Steentjes M.B.F."/>
            <person name="Corcolon B."/>
            <person name="Chong P.A."/>
            <person name="Kema G.H.J."/>
            <person name="Seidl M.F."/>
        </authorList>
    </citation>
    <scope>NUCLEOTIDE SEQUENCE [LARGE SCALE GENOMIC DNA]</scope>
    <source>
        <strain evidence="2 3">P124</strain>
    </source>
</reference>